<evidence type="ECO:0000256" key="4">
    <source>
        <dbReference type="ARBA" id="ARBA00022989"/>
    </source>
</evidence>
<dbReference type="Pfam" id="PF02687">
    <property type="entry name" value="FtsX"/>
    <property type="match status" value="2"/>
</dbReference>
<evidence type="ECO:0000259" key="8">
    <source>
        <dbReference type="Pfam" id="PF12704"/>
    </source>
</evidence>
<feature type="transmembrane region" description="Helical" evidence="6">
    <location>
        <begin position="793"/>
        <end position="820"/>
    </location>
</feature>
<keyword evidence="2" id="KW-1003">Cell membrane</keyword>
<feature type="domain" description="MacB-like periplasmic core" evidence="8">
    <location>
        <begin position="513"/>
        <end position="714"/>
    </location>
</feature>
<name>A0A9X1PIF3_9BACT</name>
<keyword evidence="3 6" id="KW-0812">Transmembrane</keyword>
<dbReference type="GO" id="GO:0005886">
    <property type="term" value="C:plasma membrane"/>
    <property type="evidence" value="ECO:0007669"/>
    <property type="project" value="UniProtKB-SubCell"/>
</dbReference>
<feature type="transmembrane region" description="Helical" evidence="6">
    <location>
        <begin position="501"/>
        <end position="524"/>
    </location>
</feature>
<gene>
    <name evidence="9" type="ORF">LXM26_04115</name>
</gene>
<evidence type="ECO:0000313" key="9">
    <source>
        <dbReference type="EMBL" id="MCF0060664.1"/>
    </source>
</evidence>
<keyword evidence="4 6" id="KW-1133">Transmembrane helix</keyword>
<keyword evidence="10" id="KW-1185">Reference proteome</keyword>
<dbReference type="AlphaFoldDB" id="A0A9X1PIF3"/>
<dbReference type="InterPro" id="IPR050250">
    <property type="entry name" value="Macrolide_Exporter_MacB"/>
</dbReference>
<feature type="transmembrane region" description="Helical" evidence="6">
    <location>
        <begin position="106"/>
        <end position="127"/>
    </location>
</feature>
<dbReference type="Proteomes" id="UP001139000">
    <property type="component" value="Unassembled WGS sequence"/>
</dbReference>
<proteinExistence type="predicted"/>
<dbReference type="RefSeq" id="WP_234653578.1">
    <property type="nucleotide sequence ID" value="NZ_CP094997.1"/>
</dbReference>
<sequence>MTRKDQHQQPAVNPPRWADKLLEWFVAPHLLEFVQGDLHEAFHKQVAMSGPTRARRAYTWAVLHCITPFFYKRQVISKYPKPTLADMLHSYFTTARRNLAKNKMYTSINVFGLALGMACALLIGLWVKDELSYNRFIPDAEKVFFVRTNSTNRNTGEIGTGEVTPGPLQDAISKDIPEVAAATKINPWMELLVKAGEKSAKEKGYYATEDFFGVFEFPALKGNPRMALAQTNQIIITQKIADKYFPNTEALGKTLQLNNEKFYVVGAVLKDLPSNSTLKFSWVVNWKEQEQPWQKTWGNSSFLTYVRLQQNTSATQAEQSMKGIYKRYTDKENTSVPILQPITDVYLYGEYKLGKPVGGRIEYVRVFSIVAGFLLLIACINFMNLATARSATRAKEVGVRKVVGAHRSSLIGQFLSESVLTSALAVVLALAAVWLALPTFNQLFGKQLTVDLTNPALCAGILALTLLTGLLAGSYPALFLSALKPIKILKGKLQFGNGPALFRRVLVTFQFSLSVFLIVGMLTVSKQMQYLRTKNLGLDRDNVIYLPLEGNVTKPEKMEAFRQEVMRQPSVASASVTAMLPVNIQATSGDLTWPGKDPNLETTVTAMTVGADFIKTMNIKLVDGRDFRPGSAADSSAYLINEATARLMGEKNPVGKEIKFWKGTGRVIGLMKDFHMSSLHQAITPLILTYIPENSSYLLIKTRARKTEQALADLKNVSREFNPDYPFNYHFLDDEYENLYRSEQQVNTLVNYFGVLAILISCLGLFGLAAFTAEQRTKEIGVRKVLGASSANIVGLLSSDFLKLILIALLLASPLAWWALSSWLGTFAYRTGISWWIFAVSGVVTTSIALLTVSSQAIKAAWLNPVSALRTE</sequence>
<dbReference type="InterPro" id="IPR047699">
    <property type="entry name" value="Permease_put_prefix"/>
</dbReference>
<dbReference type="InterPro" id="IPR003838">
    <property type="entry name" value="ABC3_permease_C"/>
</dbReference>
<evidence type="ECO:0000256" key="6">
    <source>
        <dbReference type="SAM" id="Phobius"/>
    </source>
</evidence>
<comment type="caution">
    <text evidence="9">The sequence shown here is derived from an EMBL/GenBank/DDBJ whole genome shotgun (WGS) entry which is preliminary data.</text>
</comment>
<organism evidence="9 10">
    <name type="scientific">Dyadobacter chenwenxiniae</name>
    <dbReference type="NCBI Taxonomy" id="2906456"/>
    <lineage>
        <taxon>Bacteria</taxon>
        <taxon>Pseudomonadati</taxon>
        <taxon>Bacteroidota</taxon>
        <taxon>Cytophagia</taxon>
        <taxon>Cytophagales</taxon>
        <taxon>Spirosomataceae</taxon>
        <taxon>Dyadobacter</taxon>
    </lineage>
</organism>
<comment type="subcellular location">
    <subcellularLocation>
        <location evidence="1">Cell membrane</location>
        <topology evidence="1">Multi-pass membrane protein</topology>
    </subcellularLocation>
</comment>
<dbReference type="Pfam" id="PF12704">
    <property type="entry name" value="MacB_PCD"/>
    <property type="match status" value="2"/>
</dbReference>
<keyword evidence="5 6" id="KW-0472">Membrane</keyword>
<evidence type="ECO:0000256" key="1">
    <source>
        <dbReference type="ARBA" id="ARBA00004651"/>
    </source>
</evidence>
<feature type="domain" description="MacB-like periplasmic core" evidence="8">
    <location>
        <begin position="106"/>
        <end position="322"/>
    </location>
</feature>
<feature type="transmembrane region" description="Helical" evidence="6">
    <location>
        <begin position="457"/>
        <end position="480"/>
    </location>
</feature>
<evidence type="ECO:0000313" key="10">
    <source>
        <dbReference type="Proteomes" id="UP001139000"/>
    </source>
</evidence>
<evidence type="ECO:0000256" key="3">
    <source>
        <dbReference type="ARBA" id="ARBA00022692"/>
    </source>
</evidence>
<dbReference type="InterPro" id="IPR025857">
    <property type="entry name" value="MacB_PCD"/>
</dbReference>
<feature type="transmembrane region" description="Helical" evidence="6">
    <location>
        <begin position="832"/>
        <end position="853"/>
    </location>
</feature>
<dbReference type="NCBIfam" id="NF038404">
    <property type="entry name" value="perm_prefix_2"/>
    <property type="match status" value="1"/>
</dbReference>
<evidence type="ECO:0000256" key="5">
    <source>
        <dbReference type="ARBA" id="ARBA00023136"/>
    </source>
</evidence>
<accession>A0A9X1PIF3</accession>
<reference evidence="9" key="1">
    <citation type="submission" date="2021-12" db="EMBL/GenBank/DDBJ databases">
        <title>Novel species in genus Dyadobacter.</title>
        <authorList>
            <person name="Ma C."/>
        </authorList>
    </citation>
    <scope>NUCLEOTIDE SEQUENCE</scope>
    <source>
        <strain evidence="9">LJ419</strain>
    </source>
</reference>
<evidence type="ECO:0000259" key="7">
    <source>
        <dbReference type="Pfam" id="PF02687"/>
    </source>
</evidence>
<feature type="domain" description="ABC3 transporter permease C-terminal" evidence="7">
    <location>
        <begin position="753"/>
        <end position="865"/>
    </location>
</feature>
<dbReference type="PANTHER" id="PTHR30572:SF18">
    <property type="entry name" value="ABC-TYPE MACROLIDE FAMILY EXPORT SYSTEM PERMEASE COMPONENT 2"/>
    <property type="match status" value="1"/>
</dbReference>
<protein>
    <submittedName>
        <fullName evidence="9">ABC transporter permease</fullName>
    </submittedName>
</protein>
<feature type="transmembrane region" description="Helical" evidence="6">
    <location>
        <begin position="414"/>
        <end position="437"/>
    </location>
</feature>
<dbReference type="GO" id="GO:0022857">
    <property type="term" value="F:transmembrane transporter activity"/>
    <property type="evidence" value="ECO:0007669"/>
    <property type="project" value="TreeGrafter"/>
</dbReference>
<feature type="transmembrane region" description="Helical" evidence="6">
    <location>
        <begin position="363"/>
        <end position="385"/>
    </location>
</feature>
<evidence type="ECO:0000256" key="2">
    <source>
        <dbReference type="ARBA" id="ARBA00022475"/>
    </source>
</evidence>
<feature type="transmembrane region" description="Helical" evidence="6">
    <location>
        <begin position="749"/>
        <end position="772"/>
    </location>
</feature>
<dbReference type="PANTHER" id="PTHR30572">
    <property type="entry name" value="MEMBRANE COMPONENT OF TRANSPORTER-RELATED"/>
    <property type="match status" value="1"/>
</dbReference>
<dbReference type="EMBL" id="JAJTTC010000001">
    <property type="protein sequence ID" value="MCF0060664.1"/>
    <property type="molecule type" value="Genomic_DNA"/>
</dbReference>
<feature type="domain" description="ABC3 transporter permease C-terminal" evidence="7">
    <location>
        <begin position="369"/>
        <end position="483"/>
    </location>
</feature>